<feature type="non-terminal residue" evidence="1">
    <location>
        <position position="1"/>
    </location>
</feature>
<dbReference type="AlphaFoldDB" id="A0A699Z7P5"/>
<reference evidence="1 2" key="1">
    <citation type="submission" date="2020-02" db="EMBL/GenBank/DDBJ databases">
        <title>Draft genome sequence of Haematococcus lacustris strain NIES-144.</title>
        <authorList>
            <person name="Morimoto D."/>
            <person name="Nakagawa S."/>
            <person name="Yoshida T."/>
            <person name="Sawayama S."/>
        </authorList>
    </citation>
    <scope>NUCLEOTIDE SEQUENCE [LARGE SCALE GENOMIC DNA]</scope>
    <source>
        <strain evidence="1 2">NIES-144</strain>
    </source>
</reference>
<name>A0A699Z7P5_HAELA</name>
<accession>A0A699Z7P5</accession>
<feature type="non-terminal residue" evidence="1">
    <location>
        <position position="153"/>
    </location>
</feature>
<gene>
    <name evidence="1" type="ORF">HaLaN_11497</name>
</gene>
<proteinExistence type="predicted"/>
<comment type="caution">
    <text evidence="1">The sequence shown here is derived from an EMBL/GenBank/DDBJ whole genome shotgun (WGS) entry which is preliminary data.</text>
</comment>
<dbReference type="EMBL" id="BLLF01000831">
    <property type="protein sequence ID" value="GFH15296.1"/>
    <property type="molecule type" value="Genomic_DNA"/>
</dbReference>
<keyword evidence="2" id="KW-1185">Reference proteome</keyword>
<organism evidence="1 2">
    <name type="scientific">Haematococcus lacustris</name>
    <name type="common">Green alga</name>
    <name type="synonym">Haematococcus pluvialis</name>
    <dbReference type="NCBI Taxonomy" id="44745"/>
    <lineage>
        <taxon>Eukaryota</taxon>
        <taxon>Viridiplantae</taxon>
        <taxon>Chlorophyta</taxon>
        <taxon>core chlorophytes</taxon>
        <taxon>Chlorophyceae</taxon>
        <taxon>CS clade</taxon>
        <taxon>Chlamydomonadales</taxon>
        <taxon>Haematococcaceae</taxon>
        <taxon>Haematococcus</taxon>
    </lineage>
</organism>
<dbReference type="Proteomes" id="UP000485058">
    <property type="component" value="Unassembled WGS sequence"/>
</dbReference>
<sequence>MHPGMPPIKERWADLHCMWHALYQPSDRVVKQAEEQFQQLKIKPDRPYTSIHLRLSRCAKHLGLQHGYDGPVVMVTDHAVVRKFVAAGFVKNVTAYKTIPHHFDSAHGAIEGAVTTVSDLAVLAHAKCQVMGQRGFSNMAHWWAGDICFKDAH</sequence>
<evidence type="ECO:0000313" key="1">
    <source>
        <dbReference type="EMBL" id="GFH15296.1"/>
    </source>
</evidence>
<evidence type="ECO:0000313" key="2">
    <source>
        <dbReference type="Proteomes" id="UP000485058"/>
    </source>
</evidence>
<protein>
    <submittedName>
        <fullName evidence="1">Uncharacterized protein</fullName>
    </submittedName>
</protein>